<keyword evidence="1" id="KW-0805">Transcription regulation</keyword>
<evidence type="ECO:0000313" key="6">
    <source>
        <dbReference type="EMBL" id="PKU61713.1"/>
    </source>
</evidence>
<keyword evidence="7" id="KW-1185">Reference proteome</keyword>
<dbReference type="InterPro" id="IPR003441">
    <property type="entry name" value="NAC-dom"/>
</dbReference>
<feature type="domain" description="NAC" evidence="5">
    <location>
        <begin position="11"/>
        <end position="166"/>
    </location>
</feature>
<reference evidence="6 7" key="1">
    <citation type="journal article" date="2016" name="Sci. Rep.">
        <title>The Dendrobium catenatum Lindl. genome sequence provides insights into polysaccharide synthase, floral development and adaptive evolution.</title>
        <authorList>
            <person name="Zhang G.Q."/>
            <person name="Xu Q."/>
            <person name="Bian C."/>
            <person name="Tsai W.C."/>
            <person name="Yeh C.M."/>
            <person name="Liu K.W."/>
            <person name="Yoshida K."/>
            <person name="Zhang L.S."/>
            <person name="Chang S.B."/>
            <person name="Chen F."/>
            <person name="Shi Y."/>
            <person name="Su Y.Y."/>
            <person name="Zhang Y.Q."/>
            <person name="Chen L.J."/>
            <person name="Yin Y."/>
            <person name="Lin M."/>
            <person name="Huang H."/>
            <person name="Deng H."/>
            <person name="Wang Z.W."/>
            <person name="Zhu S.L."/>
            <person name="Zhao X."/>
            <person name="Deng C."/>
            <person name="Niu S.C."/>
            <person name="Huang J."/>
            <person name="Wang M."/>
            <person name="Liu G.H."/>
            <person name="Yang H.J."/>
            <person name="Xiao X.J."/>
            <person name="Hsiao Y.Y."/>
            <person name="Wu W.L."/>
            <person name="Chen Y.Y."/>
            <person name="Mitsuda N."/>
            <person name="Ohme-Takagi M."/>
            <person name="Luo Y.B."/>
            <person name="Van de Peer Y."/>
            <person name="Liu Z.J."/>
        </authorList>
    </citation>
    <scope>NUCLEOTIDE SEQUENCE [LARGE SCALE GENOMIC DNA]</scope>
    <source>
        <tissue evidence="6">The whole plant</tissue>
    </source>
</reference>
<evidence type="ECO:0000259" key="5">
    <source>
        <dbReference type="PROSITE" id="PS51005"/>
    </source>
</evidence>
<dbReference type="SUPFAM" id="SSF101941">
    <property type="entry name" value="NAC domain"/>
    <property type="match status" value="1"/>
</dbReference>
<dbReference type="PANTHER" id="PTHR31744:SF96">
    <property type="entry name" value="NAC DOMAIN-CONTAINING PROTEIN 21_22"/>
    <property type="match status" value="1"/>
</dbReference>
<dbReference type="AlphaFoldDB" id="A0A2I0VEA2"/>
<dbReference type="PROSITE" id="PS51005">
    <property type="entry name" value="NAC"/>
    <property type="match status" value="1"/>
</dbReference>
<evidence type="ECO:0000256" key="1">
    <source>
        <dbReference type="ARBA" id="ARBA00023015"/>
    </source>
</evidence>
<evidence type="ECO:0000256" key="4">
    <source>
        <dbReference type="ARBA" id="ARBA00023242"/>
    </source>
</evidence>
<organism evidence="6 7">
    <name type="scientific">Dendrobium catenatum</name>
    <dbReference type="NCBI Taxonomy" id="906689"/>
    <lineage>
        <taxon>Eukaryota</taxon>
        <taxon>Viridiplantae</taxon>
        <taxon>Streptophyta</taxon>
        <taxon>Embryophyta</taxon>
        <taxon>Tracheophyta</taxon>
        <taxon>Spermatophyta</taxon>
        <taxon>Magnoliopsida</taxon>
        <taxon>Liliopsida</taxon>
        <taxon>Asparagales</taxon>
        <taxon>Orchidaceae</taxon>
        <taxon>Epidendroideae</taxon>
        <taxon>Malaxideae</taxon>
        <taxon>Dendrobiinae</taxon>
        <taxon>Dendrobium</taxon>
    </lineage>
</organism>
<proteinExistence type="predicted"/>
<dbReference type="EMBL" id="KZ503746">
    <property type="protein sequence ID" value="PKU61713.1"/>
    <property type="molecule type" value="Genomic_DNA"/>
</dbReference>
<evidence type="ECO:0000256" key="2">
    <source>
        <dbReference type="ARBA" id="ARBA00023125"/>
    </source>
</evidence>
<reference evidence="6 7" key="2">
    <citation type="journal article" date="2017" name="Nature">
        <title>The Apostasia genome and the evolution of orchids.</title>
        <authorList>
            <person name="Zhang G.Q."/>
            <person name="Liu K.W."/>
            <person name="Li Z."/>
            <person name="Lohaus R."/>
            <person name="Hsiao Y.Y."/>
            <person name="Niu S.C."/>
            <person name="Wang J.Y."/>
            <person name="Lin Y.C."/>
            <person name="Xu Q."/>
            <person name="Chen L.J."/>
            <person name="Yoshida K."/>
            <person name="Fujiwara S."/>
            <person name="Wang Z.W."/>
            <person name="Zhang Y.Q."/>
            <person name="Mitsuda N."/>
            <person name="Wang M."/>
            <person name="Liu G.H."/>
            <person name="Pecoraro L."/>
            <person name="Huang H.X."/>
            <person name="Xiao X.J."/>
            <person name="Lin M."/>
            <person name="Wu X.Y."/>
            <person name="Wu W.L."/>
            <person name="Chen Y.Y."/>
            <person name="Chang S.B."/>
            <person name="Sakamoto S."/>
            <person name="Ohme-Takagi M."/>
            <person name="Yagi M."/>
            <person name="Zeng S.J."/>
            <person name="Shen C.Y."/>
            <person name="Yeh C.M."/>
            <person name="Luo Y.B."/>
            <person name="Tsai W.C."/>
            <person name="Van de Peer Y."/>
            <person name="Liu Z.J."/>
        </authorList>
    </citation>
    <scope>NUCLEOTIDE SEQUENCE [LARGE SCALE GENOMIC DNA]</scope>
    <source>
        <tissue evidence="6">The whole plant</tissue>
    </source>
</reference>
<keyword evidence="2" id="KW-0238">DNA-binding</keyword>
<evidence type="ECO:0000313" key="7">
    <source>
        <dbReference type="Proteomes" id="UP000233837"/>
    </source>
</evidence>
<accession>A0A2I0VEA2</accession>
<keyword evidence="4" id="KW-0539">Nucleus</keyword>
<protein>
    <submittedName>
        <fullName evidence="6">NAC domain-containing protein 21/22</fullName>
    </submittedName>
</protein>
<name>A0A2I0VEA2_9ASPA</name>
<dbReference type="GO" id="GO:0003677">
    <property type="term" value="F:DNA binding"/>
    <property type="evidence" value="ECO:0007669"/>
    <property type="project" value="UniProtKB-KW"/>
</dbReference>
<dbReference type="GO" id="GO:0006355">
    <property type="term" value="P:regulation of DNA-templated transcription"/>
    <property type="evidence" value="ECO:0007669"/>
    <property type="project" value="InterPro"/>
</dbReference>
<dbReference type="InterPro" id="IPR036093">
    <property type="entry name" value="NAC_dom_sf"/>
</dbReference>
<dbReference type="PANTHER" id="PTHR31744">
    <property type="entry name" value="PROTEIN CUP-SHAPED COTYLEDON 2-RELATED"/>
    <property type="match status" value="1"/>
</dbReference>
<dbReference type="OrthoDB" id="744205at2759"/>
<dbReference type="Proteomes" id="UP000233837">
    <property type="component" value="Unassembled WGS sequence"/>
</dbReference>
<dbReference type="Pfam" id="PF02365">
    <property type="entry name" value="NAM"/>
    <property type="match status" value="1"/>
</dbReference>
<keyword evidence="3" id="KW-0804">Transcription</keyword>
<dbReference type="Gene3D" id="2.170.150.80">
    <property type="entry name" value="NAC domain"/>
    <property type="match status" value="1"/>
</dbReference>
<gene>
    <name evidence="6" type="primary">NAC021</name>
    <name evidence="6" type="ORF">MA16_Dca023179</name>
</gene>
<evidence type="ECO:0000256" key="3">
    <source>
        <dbReference type="ARBA" id="ARBA00023163"/>
    </source>
</evidence>
<sequence>MSILSMVEAKLPPGFRFHPRDDELICEYLSRRASAAADGAEFYGFPAMVDVDLNRCEPWDLPETACVRGKEWYFFSLKDKKYSTGQRTNRATASGYWKATGKDRQVIRKGELVGLRKTLVFYHGRAPKGKKTQWVMHEFRMVSSRASDSPNFSFKEDWVLCRVFYKRRPLCPRISSETCEEEETGSSSLPPLTESHITSCNLVPLNNLEGLEQVPCFSSFSTSQESPGLLSSSSFNSTVSCDAKDLKAMLSQLSKIEENQQINESCFSESEIRTLWNPFASFLM</sequence>